<dbReference type="Proteomes" id="UP001157502">
    <property type="component" value="Chromosome 6"/>
</dbReference>
<comment type="caution">
    <text evidence="1">The sequence shown here is derived from an EMBL/GenBank/DDBJ whole genome shotgun (WGS) entry which is preliminary data.</text>
</comment>
<evidence type="ECO:0000313" key="1">
    <source>
        <dbReference type="EMBL" id="KAJ8009920.1"/>
    </source>
</evidence>
<dbReference type="EMBL" id="CM055733">
    <property type="protein sequence ID" value="KAJ8009920.1"/>
    <property type="molecule type" value="Genomic_DNA"/>
</dbReference>
<sequence>MVRPWLTLVLSLPSTILCFQASRGQSADLILVDEVGFVNSKVLLAVLPNIAFRGRKQVHITSHVNNTPWLNKVGGHPRGRRGARVPRSVAELQVQELMNMVTPKAFESEVTGSSSTASADTKSDDTTPFEPWVINKFLSNNSVPLEYMGRAAVVRAYLCLDPTFGGGSRSCAGVCCAVEFADGNLVVSHHGVGRVEGCHQKFTKQVAVIHGLVCFAA</sequence>
<keyword evidence="2" id="KW-1185">Reference proteome</keyword>
<proteinExistence type="predicted"/>
<name>A0ACC2H2L9_DALPE</name>
<gene>
    <name evidence="1" type="ORF">DPEC_G00069170</name>
</gene>
<evidence type="ECO:0000313" key="2">
    <source>
        <dbReference type="Proteomes" id="UP001157502"/>
    </source>
</evidence>
<organism evidence="1 2">
    <name type="scientific">Dallia pectoralis</name>
    <name type="common">Alaska blackfish</name>
    <dbReference type="NCBI Taxonomy" id="75939"/>
    <lineage>
        <taxon>Eukaryota</taxon>
        <taxon>Metazoa</taxon>
        <taxon>Chordata</taxon>
        <taxon>Craniata</taxon>
        <taxon>Vertebrata</taxon>
        <taxon>Euteleostomi</taxon>
        <taxon>Actinopterygii</taxon>
        <taxon>Neopterygii</taxon>
        <taxon>Teleostei</taxon>
        <taxon>Protacanthopterygii</taxon>
        <taxon>Esociformes</taxon>
        <taxon>Umbridae</taxon>
        <taxon>Dallia</taxon>
    </lineage>
</organism>
<accession>A0ACC2H2L9</accession>
<protein>
    <submittedName>
        <fullName evidence="1">Uncharacterized protein</fullName>
    </submittedName>
</protein>
<reference evidence="1" key="1">
    <citation type="submission" date="2021-05" db="EMBL/GenBank/DDBJ databases">
        <authorList>
            <person name="Pan Q."/>
            <person name="Jouanno E."/>
            <person name="Zahm M."/>
            <person name="Klopp C."/>
            <person name="Cabau C."/>
            <person name="Louis A."/>
            <person name="Berthelot C."/>
            <person name="Parey E."/>
            <person name="Roest Crollius H."/>
            <person name="Montfort J."/>
            <person name="Robinson-Rechavi M."/>
            <person name="Bouchez O."/>
            <person name="Lampietro C."/>
            <person name="Lopez Roques C."/>
            <person name="Donnadieu C."/>
            <person name="Postlethwait J."/>
            <person name="Bobe J."/>
            <person name="Dillon D."/>
            <person name="Chandos A."/>
            <person name="von Hippel F."/>
            <person name="Guiguen Y."/>
        </authorList>
    </citation>
    <scope>NUCLEOTIDE SEQUENCE</scope>
    <source>
        <strain evidence="1">YG-Jan2019</strain>
    </source>
</reference>